<dbReference type="InterPro" id="IPR017441">
    <property type="entry name" value="Protein_kinase_ATP_BS"/>
</dbReference>
<keyword evidence="4 5" id="KW-0067">ATP-binding</keyword>
<dbReference type="STRING" id="4565.A0A3B6PE53"/>
<dbReference type="PROSITE" id="PS50011">
    <property type="entry name" value="PROTEIN_KINASE_DOM"/>
    <property type="match status" value="1"/>
</dbReference>
<dbReference type="SUPFAM" id="SSF56112">
    <property type="entry name" value="Protein kinase-like (PK-like)"/>
    <property type="match status" value="1"/>
</dbReference>
<dbReference type="RefSeq" id="XP_044410687.1">
    <property type="nucleotide sequence ID" value="XM_044554752.1"/>
</dbReference>
<dbReference type="InterPro" id="IPR011009">
    <property type="entry name" value="Kinase-like_dom_sf"/>
</dbReference>
<dbReference type="FunFam" id="3.30.200.20:FF:000465">
    <property type="entry name" value="Cysteine-rich receptor-like protein kinase 6"/>
    <property type="match status" value="1"/>
</dbReference>
<evidence type="ECO:0000256" key="5">
    <source>
        <dbReference type="PROSITE-ProRule" id="PRU10141"/>
    </source>
</evidence>
<organism evidence="8">
    <name type="scientific">Triticum aestivum</name>
    <name type="common">Wheat</name>
    <dbReference type="NCBI Taxonomy" id="4565"/>
    <lineage>
        <taxon>Eukaryota</taxon>
        <taxon>Viridiplantae</taxon>
        <taxon>Streptophyta</taxon>
        <taxon>Embryophyta</taxon>
        <taxon>Tracheophyta</taxon>
        <taxon>Spermatophyta</taxon>
        <taxon>Magnoliopsida</taxon>
        <taxon>Liliopsida</taxon>
        <taxon>Poales</taxon>
        <taxon>Poaceae</taxon>
        <taxon>BOP clade</taxon>
        <taxon>Pooideae</taxon>
        <taxon>Triticodae</taxon>
        <taxon>Triticeae</taxon>
        <taxon>Triticinae</taxon>
        <taxon>Triticum</taxon>
    </lineage>
</organism>
<dbReference type="InterPro" id="IPR000719">
    <property type="entry name" value="Prot_kinase_dom"/>
</dbReference>
<dbReference type="GO" id="GO:0004672">
    <property type="term" value="F:protein kinase activity"/>
    <property type="evidence" value="ECO:0007669"/>
    <property type="project" value="InterPro"/>
</dbReference>
<dbReference type="InterPro" id="IPR011042">
    <property type="entry name" value="6-blade_b-propeller_TolB-like"/>
</dbReference>
<dbReference type="FunFam" id="1.10.510.10:FF:000625">
    <property type="entry name" value="Cysteine-rich receptor-like protein kinase 6"/>
    <property type="match status" value="1"/>
</dbReference>
<reference evidence="8" key="2">
    <citation type="submission" date="2018-10" db="UniProtKB">
        <authorList>
            <consortium name="EnsemblPlants"/>
        </authorList>
    </citation>
    <scope>IDENTIFICATION</scope>
</reference>
<evidence type="ECO:0000313" key="9">
    <source>
        <dbReference type="Proteomes" id="UP000019116"/>
    </source>
</evidence>
<name>A0A3B6PE53_WHEAT</name>
<evidence type="ECO:0000256" key="4">
    <source>
        <dbReference type="ARBA" id="ARBA00022840"/>
    </source>
</evidence>
<dbReference type="Gene3D" id="1.10.510.10">
    <property type="entry name" value="Transferase(Phosphotransferase) domain 1"/>
    <property type="match status" value="1"/>
</dbReference>
<dbReference type="Gramene" id="TraesCAD_scaffold_009927_01G000100.1">
    <property type="protein sequence ID" value="TraesCAD_scaffold_009927_01G000100.1"/>
    <property type="gene ID" value="TraesCAD_scaffold_009927_01G000100"/>
</dbReference>
<protein>
    <recommendedName>
        <fullName evidence="7">Protein kinase domain-containing protein</fullName>
    </recommendedName>
</protein>
<dbReference type="AlphaFoldDB" id="A0A3B6PE53"/>
<feature type="region of interest" description="Disordered" evidence="6">
    <location>
        <begin position="850"/>
        <end position="881"/>
    </location>
</feature>
<dbReference type="EnsemblPlants" id="TraesCS6B02G056200.1">
    <property type="protein sequence ID" value="TraesCS6B02G056200.1"/>
    <property type="gene ID" value="TraesCS6B02G056200"/>
</dbReference>
<dbReference type="Gramene" id="TraesARI6B03G03394500.1">
    <property type="protein sequence ID" value="TraesARI6B03G03394500.1"/>
    <property type="gene ID" value="TraesARI6B03G03394500"/>
</dbReference>
<keyword evidence="2 5" id="KW-0547">Nucleotide-binding</keyword>
<dbReference type="PANTHER" id="PTHR32161">
    <property type="entry name" value="DPP6 N-TERMINAL DOMAIN-LIKE PROTEIN"/>
    <property type="match status" value="1"/>
</dbReference>
<dbReference type="PaxDb" id="4565-Traes_6BS_BDA1F76BD.2"/>
<dbReference type="GO" id="GO:0005524">
    <property type="term" value="F:ATP binding"/>
    <property type="evidence" value="ECO:0007669"/>
    <property type="project" value="UniProtKB-UniRule"/>
</dbReference>
<evidence type="ECO:0000259" key="7">
    <source>
        <dbReference type="PROSITE" id="PS50011"/>
    </source>
</evidence>
<dbReference type="PANTHER" id="PTHR32161:SF24">
    <property type="entry name" value="PROTEIN KINASE DOMAIN-CONTAINING PROTEIN"/>
    <property type="match status" value="1"/>
</dbReference>
<proteinExistence type="predicted"/>
<dbReference type="Pfam" id="PF00069">
    <property type="entry name" value="Pkinase"/>
    <property type="match status" value="1"/>
</dbReference>
<dbReference type="Gramene" id="TraesNOR6B03G03469480.1">
    <property type="protein sequence ID" value="TraesNOR6B03G03469480.1"/>
    <property type="gene ID" value="TraesNOR6B03G03469480"/>
</dbReference>
<gene>
    <name evidence="8" type="primary">LOC123135605</name>
</gene>
<reference evidence="8" key="1">
    <citation type="submission" date="2018-08" db="EMBL/GenBank/DDBJ databases">
        <authorList>
            <person name="Rossello M."/>
        </authorList>
    </citation>
    <scope>NUCLEOTIDE SEQUENCE [LARGE SCALE GENOMIC DNA]</scope>
    <source>
        <strain evidence="8">cv. Chinese Spring</strain>
    </source>
</reference>
<dbReference type="Gene3D" id="3.30.200.20">
    <property type="entry name" value="Phosphorylase Kinase, domain 1"/>
    <property type="match status" value="1"/>
</dbReference>
<dbReference type="Gramene" id="TraesCS6B02G056200.1">
    <property type="protein sequence ID" value="TraesCS6B02G056200.1"/>
    <property type="gene ID" value="TraesCS6B02G056200"/>
</dbReference>
<dbReference type="OrthoDB" id="43744at2759"/>
<feature type="binding site" evidence="5">
    <location>
        <position position="55"/>
    </location>
    <ligand>
        <name>ATP</name>
        <dbReference type="ChEBI" id="CHEBI:30616"/>
    </ligand>
</feature>
<dbReference type="SMART" id="SM00220">
    <property type="entry name" value="S_TKc"/>
    <property type="match status" value="1"/>
</dbReference>
<dbReference type="PROSITE" id="PS00107">
    <property type="entry name" value="PROTEIN_KINASE_ATP"/>
    <property type="match status" value="1"/>
</dbReference>
<keyword evidence="1" id="KW-0808">Transferase</keyword>
<dbReference type="InterPro" id="IPR011659">
    <property type="entry name" value="WD40"/>
</dbReference>
<sequence length="1108" mass="124461">MGDNFEHTSATTKVFTLEFLGQITDNFSEERVIGRGGYGVVYKGVLENGEEIALKKLHHMPGLDDTQFRNEFNHLMRAQHPNITQLVGYCYDIGHQRIKHGGEYIFALVEERVLCFEYLQGGSLDKYITDESCGLNWHTRFKIIKGVCDGLDYLHNGCKDPIYHLDLKPANILLDKDMVPKIGDFGLSRLFPSTKTYVTIKIIGTPGYMPPEYIERYEITSKHDVFSLGVIIIRIMAGDEGYSKCAHMSSQEFLEHVRENWGKRMQATMSSHISQQVETCIEIALRCVEVDREKRPTIAEIVDELNQVDTAEGSLTGQVTKNQNSNSEHRGRIVFSTTCRHPEQFDIFSCSFSPSSSDEELHLTDGVSYNYNGRSIPPAALKTLLKSPKLAEEDGTSDADVDAGHVSGLIFMSERDDGHETLYIALRFSISSRVKVFSLADIFGTAGFSGTRLEDSGCIVDGYNVESRTVNPSLIYVSTKEAVQEYRSPWTVVYKTNLLTGKTRRLTPEGVSDLSPALSPSGKLLAVASFESKSWNSENLKTDIYVMNMDSEEGLGRKLLIENGGWPSWGSDNILFFHRGTSSFIQWRNMVQTTWGVFRYNISTKETLRVTSEMSNAVTPAAISETKVAVATIRRPLVGSAPMMAQYRHIEIFDMNGLPPVQITQTMRPESDHYNPFVLDGGGRIGYHRCRSGSDLVQRVDHVPRNLHRLESPVKDVGLFRVSGAFPAISKDGSKLAFIDKEFKAVWIADSQGLRMVYETREPDSIFSPVWNQNPDKDILYVCISTSTSTYLNARKSLEIYAISNASGVAVQRQVQRLTYGGFNNVFPSSSPDGNKFVFQSTRDFVAEKDNSLQQQQQQQRRRRPFGGESASRPMRNIREEQEHKNLFVDKEHKNLYIMLKTDDKGSEEGWVTRLTKGSWTDTHCQWSPRGDWVAFSSTRDKPGENSMAPGSFSVYLVKAYDPTVVIKLINELDGYCGHVDYPVFSPDGRSIAVTMDLAAVPVDRNSLPMSMHGARPYGVIFVVNINPDDNKMRSKDVKCFRRITHSRYECSALAWTSVPADPEAWCSIMLLLAEMEGHHDGRDGRQKATSSSLGGLSDLSLRHNLQL</sequence>
<evidence type="ECO:0000313" key="8">
    <source>
        <dbReference type="EnsemblPlants" id="TraesCS6B02G056200.1"/>
    </source>
</evidence>
<dbReference type="GeneID" id="123135605"/>
<dbReference type="Gramene" id="TraesCS6B03G0132300.1">
    <property type="protein sequence ID" value="TraesCS6B03G0132300.1.CDS"/>
    <property type="gene ID" value="TraesCS6B03G0132300"/>
</dbReference>
<feature type="domain" description="Protein kinase" evidence="7">
    <location>
        <begin position="27"/>
        <end position="308"/>
    </location>
</feature>
<evidence type="ECO:0000256" key="2">
    <source>
        <dbReference type="ARBA" id="ARBA00022741"/>
    </source>
</evidence>
<accession>A0A3B6PE53</accession>
<evidence type="ECO:0000256" key="6">
    <source>
        <dbReference type="SAM" id="MobiDB-lite"/>
    </source>
</evidence>
<evidence type="ECO:0000256" key="1">
    <source>
        <dbReference type="ARBA" id="ARBA00022679"/>
    </source>
</evidence>
<dbReference type="InterPro" id="IPR008271">
    <property type="entry name" value="Ser/Thr_kinase_AS"/>
</dbReference>
<keyword evidence="9" id="KW-1185">Reference proteome</keyword>
<dbReference type="PROSITE" id="PS00108">
    <property type="entry name" value="PROTEIN_KINASE_ST"/>
    <property type="match status" value="1"/>
</dbReference>
<dbReference type="KEGG" id="taes:123135605"/>
<dbReference type="SUPFAM" id="SSF82171">
    <property type="entry name" value="DPP6 N-terminal domain-like"/>
    <property type="match status" value="2"/>
</dbReference>
<dbReference type="Proteomes" id="UP000019116">
    <property type="component" value="Chromosome 6B"/>
</dbReference>
<keyword evidence="3" id="KW-0418">Kinase</keyword>
<dbReference type="Pfam" id="PF07676">
    <property type="entry name" value="PD40"/>
    <property type="match status" value="2"/>
</dbReference>
<dbReference type="Gene3D" id="2.120.10.30">
    <property type="entry name" value="TolB, C-terminal domain"/>
    <property type="match status" value="3"/>
</dbReference>
<evidence type="ECO:0000256" key="3">
    <source>
        <dbReference type="ARBA" id="ARBA00022777"/>
    </source>
</evidence>